<sequence length="755" mass="84328">MSANPYLLLRERNAVELLCLTYPYMAAPPPASKIVAGYTVETCGRTLGFQGNLPRADNRECIWGLPIPSISKSHCGNPSEVEGHINFASLIACADSYAHAHEEDIREALQAVERIMNGETPSLLAAGRQTYNIATDRNSPAPVALANFLSIRPQNLPREQHVIPSNFKGMLYQTMKYLADPGGVIVPNVKSQRISTQKRTAQGETIKRVKLSEQEVHLTQQEFLVRAHSLNTMVKGKERGKINKRAIATAGMPMRAMNLLIEAFARVLCEKSEESGLPVGGNRKKAKLRSMVNKAWLDSEGLKSACLSGDNTKWNETQQPQAFATIMLTLLADVNCTMHTKKVMCLGFAMFMNKLAKLGPGIICRSKSENKWLQESCWDAHTRRACNAKLTKGLDKCLGNRVGDSIWLPCGMLMGMYNMFSTINGILPFYDPMLPDKRYEYRYLGMQSSDDYTVTAQGTDVRQCLLAFKHHILVCKALAQNVSPKKTWACMSDPDAFFEFTSMYFIDGTFMPNTSMSIGSIRPAGKDESQDLDGMHQAIARSMTDDDLPVGTASTAMRLAVAMYRSMYRIPSVMSTEWRTDRSVVCAQLTSNWTQEEMRALLVSDGGDETRNLSTMRVPELACKIEGMNPSYRLKLLSTVNPFNQFRDDPDPNSEREMSQFEMPTSSHAIKLPRNRSILQTDKVEILKTEKRIRLCAAAFAAAYPSSDYVRSRGAWTISQAIRERAAQLVEQVRRNNPEKVQDALAAQNEILNLT</sequence>
<protein>
    <recommendedName>
        <fullName evidence="2 8">RNA-directed RNA polymerase catalytic subunit</fullName>
        <ecNumber evidence="1 8">2.7.7.48</ecNumber>
    </recommendedName>
</protein>
<feature type="compositionally biased region" description="Basic and acidic residues" evidence="9">
    <location>
        <begin position="646"/>
        <end position="659"/>
    </location>
</feature>
<dbReference type="EMBL" id="MG600051">
    <property type="protein sequence ID" value="AVM87635.1"/>
    <property type="molecule type" value="Viral_cRNA"/>
</dbReference>
<evidence type="ECO:0000256" key="9">
    <source>
        <dbReference type="SAM" id="MobiDB-lite"/>
    </source>
</evidence>
<proteinExistence type="predicted"/>
<keyword evidence="3 8" id="KW-0696">RNA-directed RNA polymerase</keyword>
<evidence type="ECO:0000256" key="6">
    <source>
        <dbReference type="ARBA" id="ARBA00022741"/>
    </source>
</evidence>
<organism evidence="11">
    <name type="scientific">Wenling hagfish influenza virus</name>
    <dbReference type="NCBI Taxonomy" id="2116481"/>
    <lineage>
        <taxon>Viruses</taxon>
        <taxon>Riboviria</taxon>
        <taxon>Orthornavirae</taxon>
        <taxon>Negarnaviricota</taxon>
        <taxon>Polyploviricotina</taxon>
        <taxon>Insthoviricetes</taxon>
        <taxon>Articulavirales</taxon>
        <taxon>Orthomyxoviridae</taxon>
    </lineage>
</organism>
<keyword evidence="5" id="KW-0548">Nucleotidyltransferase</keyword>
<feature type="domain" description="RdRp catalytic" evidence="10">
    <location>
        <begin position="287"/>
        <end position="488"/>
    </location>
</feature>
<evidence type="ECO:0000256" key="5">
    <source>
        <dbReference type="ARBA" id="ARBA00022695"/>
    </source>
</evidence>
<keyword evidence="6" id="KW-0547">Nucleotide-binding</keyword>
<dbReference type="InterPro" id="IPR007099">
    <property type="entry name" value="RNA-dir_pol_NSvirus"/>
</dbReference>
<evidence type="ECO:0000256" key="1">
    <source>
        <dbReference type="ARBA" id="ARBA00012494"/>
    </source>
</evidence>
<keyword evidence="4" id="KW-0808">Transferase</keyword>
<dbReference type="GO" id="GO:0003723">
    <property type="term" value="F:RNA binding"/>
    <property type="evidence" value="ECO:0007669"/>
    <property type="project" value="InterPro"/>
</dbReference>
<dbReference type="PROSITE" id="PS50525">
    <property type="entry name" value="RDRP_SSRNA_NEG_SEG"/>
    <property type="match status" value="1"/>
</dbReference>
<feature type="region of interest" description="Disordered" evidence="9">
    <location>
        <begin position="645"/>
        <end position="666"/>
    </location>
</feature>
<evidence type="ECO:0000256" key="7">
    <source>
        <dbReference type="ARBA" id="ARBA00022953"/>
    </source>
</evidence>
<reference evidence="11" key="1">
    <citation type="journal article" date="2018" name="Nature">
        <title>The evolutionary history of vertebrate RNA viruses.</title>
        <authorList>
            <person name="Shi M."/>
            <person name="Lin X.D."/>
            <person name="Chen X."/>
            <person name="Tian J.H."/>
            <person name="Chen L.J."/>
            <person name="Li K."/>
            <person name="Wang W."/>
            <person name="Eden J.S."/>
            <person name="Shen J.J."/>
            <person name="Liu L."/>
            <person name="Holmes E.C."/>
            <person name="Zhang Y.Z."/>
        </authorList>
    </citation>
    <scope>NUCLEOTIDE SEQUENCE</scope>
    <source>
        <strain evidence="11">DHMMS23081</strain>
    </source>
</reference>
<evidence type="ECO:0000256" key="3">
    <source>
        <dbReference type="ARBA" id="ARBA00022484"/>
    </source>
</evidence>
<comment type="catalytic activity">
    <reaction evidence="8">
        <text>RNA(n) + a ribonucleoside 5'-triphosphate = RNA(n+1) + diphosphate</text>
        <dbReference type="Rhea" id="RHEA:21248"/>
        <dbReference type="Rhea" id="RHEA-COMP:14527"/>
        <dbReference type="Rhea" id="RHEA-COMP:17342"/>
        <dbReference type="ChEBI" id="CHEBI:33019"/>
        <dbReference type="ChEBI" id="CHEBI:61557"/>
        <dbReference type="ChEBI" id="CHEBI:140395"/>
        <dbReference type="EC" id="2.7.7.48"/>
    </reaction>
</comment>
<dbReference type="EC" id="2.7.7.48" evidence="1 8"/>
<evidence type="ECO:0000256" key="8">
    <source>
        <dbReference type="RuleBase" id="RU004330"/>
    </source>
</evidence>
<accession>A0A2P1GNQ3</accession>
<dbReference type="GO" id="GO:0000166">
    <property type="term" value="F:nucleotide binding"/>
    <property type="evidence" value="ECO:0007669"/>
    <property type="project" value="UniProtKB-KW"/>
</dbReference>
<evidence type="ECO:0000259" key="10">
    <source>
        <dbReference type="PROSITE" id="PS50525"/>
    </source>
</evidence>
<evidence type="ECO:0000313" key="11">
    <source>
        <dbReference type="EMBL" id="AVM87635.1"/>
    </source>
</evidence>
<dbReference type="InterPro" id="IPR001407">
    <property type="entry name" value="RNA_pol_PB1_influenza"/>
</dbReference>
<dbReference type="GO" id="GO:0039694">
    <property type="term" value="P:viral RNA genome replication"/>
    <property type="evidence" value="ECO:0007669"/>
    <property type="project" value="InterPro"/>
</dbReference>
<evidence type="ECO:0000256" key="2">
    <source>
        <dbReference type="ARBA" id="ARBA00020035"/>
    </source>
</evidence>
<evidence type="ECO:0000256" key="4">
    <source>
        <dbReference type="ARBA" id="ARBA00022679"/>
    </source>
</evidence>
<keyword evidence="7" id="KW-0693">Viral RNA replication</keyword>
<dbReference type="Pfam" id="PF00602">
    <property type="entry name" value="Flu_PB1"/>
    <property type="match status" value="1"/>
</dbReference>
<name>A0A2P1GNQ3_9ORTO</name>
<dbReference type="GO" id="GO:0003968">
    <property type="term" value="F:RNA-directed RNA polymerase activity"/>
    <property type="evidence" value="ECO:0007669"/>
    <property type="project" value="UniProtKB-KW"/>
</dbReference>